<dbReference type="Proteomes" id="UP000190897">
    <property type="component" value="Unassembled WGS sequence"/>
</dbReference>
<dbReference type="EMBL" id="FUZA01000001">
    <property type="protein sequence ID" value="SKB56922.1"/>
    <property type="molecule type" value="Genomic_DNA"/>
</dbReference>
<protein>
    <submittedName>
        <fullName evidence="2">PIN domain nuclease, a component of toxin-antitoxin system (PIN domain)</fullName>
    </submittedName>
</protein>
<dbReference type="InterPro" id="IPR041705">
    <property type="entry name" value="PIN_Sll0205"/>
</dbReference>
<dbReference type="PANTHER" id="PTHR36173">
    <property type="entry name" value="RIBONUCLEASE VAPC16-RELATED"/>
    <property type="match status" value="1"/>
</dbReference>
<sequence>MNLLLDTHAVIWFITDDLRLPRRTRTLLEDSDNNCYISIATLWEIAIKNALGRLELNADLKEIFSIIDNTGFELLPITASHILANAILPHHHHDPFDRIIIAQSIEENLSVVTKDEKFEQYEALIAWRR</sequence>
<feature type="domain" description="PIN" evidence="1">
    <location>
        <begin position="4"/>
        <end position="122"/>
    </location>
</feature>
<dbReference type="SUPFAM" id="SSF88723">
    <property type="entry name" value="PIN domain-like"/>
    <property type="match status" value="1"/>
</dbReference>
<organism evidence="2 3">
    <name type="scientific">Dyadobacter psychrophilus</name>
    <dbReference type="NCBI Taxonomy" id="651661"/>
    <lineage>
        <taxon>Bacteria</taxon>
        <taxon>Pseudomonadati</taxon>
        <taxon>Bacteroidota</taxon>
        <taxon>Cytophagia</taxon>
        <taxon>Cytophagales</taxon>
        <taxon>Spirosomataceae</taxon>
        <taxon>Dyadobacter</taxon>
    </lineage>
</organism>
<keyword evidence="3" id="KW-1185">Reference proteome</keyword>
<dbReference type="InterPro" id="IPR002716">
    <property type="entry name" value="PIN_dom"/>
</dbReference>
<accession>A0A1T5CBI6</accession>
<proteinExistence type="predicted"/>
<name>A0A1T5CBI6_9BACT</name>
<dbReference type="RefSeq" id="WP_082213590.1">
    <property type="nucleotide sequence ID" value="NZ_FUZA01000001.1"/>
</dbReference>
<evidence type="ECO:0000259" key="1">
    <source>
        <dbReference type="Pfam" id="PF01850"/>
    </source>
</evidence>
<dbReference type="PANTHER" id="PTHR36173:SF2">
    <property type="entry name" value="RIBONUCLEASE VAPC16"/>
    <property type="match status" value="1"/>
</dbReference>
<dbReference type="Gene3D" id="3.40.50.1010">
    <property type="entry name" value="5'-nuclease"/>
    <property type="match status" value="1"/>
</dbReference>
<gene>
    <name evidence="2" type="ORF">SAMN05660293_01088</name>
</gene>
<reference evidence="3" key="1">
    <citation type="submission" date="2017-02" db="EMBL/GenBank/DDBJ databases">
        <authorList>
            <person name="Varghese N."/>
            <person name="Submissions S."/>
        </authorList>
    </citation>
    <scope>NUCLEOTIDE SEQUENCE [LARGE SCALE GENOMIC DNA]</scope>
    <source>
        <strain evidence="3">DSM 22270</strain>
    </source>
</reference>
<dbReference type="Pfam" id="PF01850">
    <property type="entry name" value="PIN"/>
    <property type="match status" value="1"/>
</dbReference>
<dbReference type="InterPro" id="IPR029060">
    <property type="entry name" value="PIN-like_dom_sf"/>
</dbReference>
<dbReference type="InterPro" id="IPR052919">
    <property type="entry name" value="TA_system_RNase"/>
</dbReference>
<evidence type="ECO:0000313" key="2">
    <source>
        <dbReference type="EMBL" id="SKB56922.1"/>
    </source>
</evidence>
<dbReference type="STRING" id="651661.SAMN05660293_01088"/>
<dbReference type="AlphaFoldDB" id="A0A1T5CBI6"/>
<dbReference type="CDD" id="cd09872">
    <property type="entry name" value="PIN_Sll0205-like"/>
    <property type="match status" value="1"/>
</dbReference>
<evidence type="ECO:0000313" key="3">
    <source>
        <dbReference type="Proteomes" id="UP000190897"/>
    </source>
</evidence>
<dbReference type="OrthoDB" id="9798990at2"/>